<name>A0A2G2XX69_CAPAN</name>
<reference evidence="6 7" key="1">
    <citation type="journal article" date="2014" name="Nat. Genet.">
        <title>Genome sequence of the hot pepper provides insights into the evolution of pungency in Capsicum species.</title>
        <authorList>
            <person name="Kim S."/>
            <person name="Park M."/>
            <person name="Yeom S.I."/>
            <person name="Kim Y.M."/>
            <person name="Lee J.M."/>
            <person name="Lee H.A."/>
            <person name="Seo E."/>
            <person name="Choi J."/>
            <person name="Cheong K."/>
            <person name="Kim K.T."/>
            <person name="Jung K."/>
            <person name="Lee G.W."/>
            <person name="Oh S.K."/>
            <person name="Bae C."/>
            <person name="Kim S.B."/>
            <person name="Lee H.Y."/>
            <person name="Kim S.Y."/>
            <person name="Kim M.S."/>
            <person name="Kang B.C."/>
            <person name="Jo Y.D."/>
            <person name="Yang H.B."/>
            <person name="Jeong H.J."/>
            <person name="Kang W.H."/>
            <person name="Kwon J.K."/>
            <person name="Shin C."/>
            <person name="Lim J.Y."/>
            <person name="Park J.H."/>
            <person name="Huh J.H."/>
            <person name="Kim J.S."/>
            <person name="Kim B.D."/>
            <person name="Cohen O."/>
            <person name="Paran I."/>
            <person name="Suh M.C."/>
            <person name="Lee S.B."/>
            <person name="Kim Y.K."/>
            <person name="Shin Y."/>
            <person name="Noh S.J."/>
            <person name="Park J."/>
            <person name="Seo Y.S."/>
            <person name="Kwon S.Y."/>
            <person name="Kim H.A."/>
            <person name="Park J.M."/>
            <person name="Kim H.J."/>
            <person name="Choi S.B."/>
            <person name="Bosland P.W."/>
            <person name="Reeves G."/>
            <person name="Jo S.H."/>
            <person name="Lee B.W."/>
            <person name="Cho H.T."/>
            <person name="Choi H.S."/>
            <person name="Lee M.S."/>
            <person name="Yu Y."/>
            <person name="Do Choi Y."/>
            <person name="Park B.S."/>
            <person name="van Deynze A."/>
            <person name="Ashrafi H."/>
            <person name="Hill T."/>
            <person name="Kim W.T."/>
            <person name="Pai H.S."/>
            <person name="Ahn H.K."/>
            <person name="Yeam I."/>
            <person name="Giovannoni J.J."/>
            <person name="Rose J.K."/>
            <person name="Sorensen I."/>
            <person name="Lee S.J."/>
            <person name="Kim R.W."/>
            <person name="Choi I.Y."/>
            <person name="Choi B.S."/>
            <person name="Lim J.S."/>
            <person name="Lee Y.H."/>
            <person name="Choi D."/>
        </authorList>
    </citation>
    <scope>NUCLEOTIDE SEQUENCE [LARGE SCALE GENOMIC DNA]</scope>
    <source>
        <strain evidence="7">cv. CM334</strain>
    </source>
</reference>
<dbReference type="Gene3D" id="3.90.190.10">
    <property type="entry name" value="Protein tyrosine phosphatase superfamily"/>
    <property type="match status" value="1"/>
</dbReference>
<evidence type="ECO:0000313" key="7">
    <source>
        <dbReference type="Proteomes" id="UP000222542"/>
    </source>
</evidence>
<dbReference type="SMART" id="SM00195">
    <property type="entry name" value="DSPc"/>
    <property type="match status" value="1"/>
</dbReference>
<feature type="region of interest" description="Disordered" evidence="3">
    <location>
        <begin position="303"/>
        <end position="327"/>
    </location>
</feature>
<keyword evidence="1" id="KW-0378">Hydrolase</keyword>
<evidence type="ECO:0000256" key="1">
    <source>
        <dbReference type="ARBA" id="ARBA00022801"/>
    </source>
</evidence>
<dbReference type="PROSITE" id="PS00383">
    <property type="entry name" value="TYR_PHOSPHATASE_1"/>
    <property type="match status" value="1"/>
</dbReference>
<dbReference type="Pfam" id="PF25466">
    <property type="entry name" value="MPK1_gelsolin_C"/>
    <property type="match status" value="1"/>
</dbReference>
<sequence length="675" mass="73949">VADHVYLGGDAVAKDKDVLKQNGITHVLNCVGFVCPEYFKCDFVYRTLWLQDSPSEDITSILYDVFDYFEEVREQHGRVFVHCCQGVSRSTSLVIAYLMWREGQSFDDAFEYVKAVRGIADPNMGFASIMERDARGAVCQIVRYEKVQGPIITVMEGEEPLYFWDALSNFLPLMDKLKNGGDVVESSSKVCPGERKVDTYNVDFEIFQKATSGGVAPPFSSCDAEHETHLPVRESSWSMLRRKFVSGNMKDFVFSTKSGISTVYPDSMFIMIDNCATKQLHSSCMLSLSSSCSSSPSTISLSSKSSSSSSSSSSASSPPYPSPDSILSDSSINSKCLSDSPAVSLSVIYADLTSSTPSNSSVSVLPPKISPQSISKTSKYIDVNFTSQNSSQSAPALSKKFPLPIAERRGSLSKCHKLPMLTDDFERKGGHLKSVANEQGNIGILEVTNESFNEAATAGEILQSPQEIIESKVDELHRSLDILGVDNPSDKEATVFGGFHESWEKKPCNESSSAVLNGVVDTSGASCNLVKPVVYRWPSLEILATCSIDDLDSKGAYIFIIPTSGLGKDASRAVYVWVGRSFSCDFSKVRQVDCKGPGDPGEIDWKQAASVVLHQMVLPIDSNIKSFGIFCCCWHRRVLPSGSMKLVEHLEVSGSIPNRDKHQEAAVRSCQRWFT</sequence>
<reference evidence="6 7" key="2">
    <citation type="journal article" date="2017" name="Genome Biol.">
        <title>New reference genome sequences of hot pepper reveal the massive evolution of plant disease-resistance genes by retroduplication.</title>
        <authorList>
            <person name="Kim S."/>
            <person name="Park J."/>
            <person name="Yeom S.I."/>
            <person name="Kim Y.M."/>
            <person name="Seo E."/>
            <person name="Kim K.T."/>
            <person name="Kim M.S."/>
            <person name="Lee J.M."/>
            <person name="Cheong K."/>
            <person name="Shin H.S."/>
            <person name="Kim S.B."/>
            <person name="Han K."/>
            <person name="Lee J."/>
            <person name="Park M."/>
            <person name="Lee H.A."/>
            <person name="Lee H.Y."/>
            <person name="Lee Y."/>
            <person name="Oh S."/>
            <person name="Lee J.H."/>
            <person name="Choi E."/>
            <person name="Choi E."/>
            <person name="Lee S.E."/>
            <person name="Jeon J."/>
            <person name="Kim H."/>
            <person name="Choi G."/>
            <person name="Song H."/>
            <person name="Lee J."/>
            <person name="Lee S.C."/>
            <person name="Kwon J.K."/>
            <person name="Lee H.Y."/>
            <person name="Koo N."/>
            <person name="Hong Y."/>
            <person name="Kim R.W."/>
            <person name="Kang W.H."/>
            <person name="Huh J.H."/>
            <person name="Kang B.C."/>
            <person name="Yang T.J."/>
            <person name="Lee Y.H."/>
            <person name="Bennetzen J.L."/>
            <person name="Choi D."/>
        </authorList>
    </citation>
    <scope>NUCLEOTIDE SEQUENCE [LARGE SCALE GENOMIC DNA]</scope>
    <source>
        <strain evidence="7">cv. CM334</strain>
    </source>
</reference>
<keyword evidence="2" id="KW-0904">Protein phosphatase</keyword>
<dbReference type="PANTHER" id="PTHR46381:SF4">
    <property type="entry name" value="PROTEIN-TYROSINE-PHOSPHATASE MKP1"/>
    <property type="match status" value="1"/>
</dbReference>
<evidence type="ECO:0000313" key="6">
    <source>
        <dbReference type="EMBL" id="PHT62060.1"/>
    </source>
</evidence>
<dbReference type="Gramene" id="PHT62060">
    <property type="protein sequence ID" value="PHT62060"/>
    <property type="gene ID" value="T459_34081"/>
</dbReference>
<proteinExistence type="predicted"/>
<dbReference type="InterPro" id="IPR020422">
    <property type="entry name" value="TYR_PHOSPHATASE_DUAL_dom"/>
</dbReference>
<dbReference type="InterPro" id="IPR016130">
    <property type="entry name" value="Tyr_Pase_AS"/>
</dbReference>
<dbReference type="OMA" id="MIDNCAT"/>
<organism evidence="6 7">
    <name type="scientific">Capsicum annuum</name>
    <name type="common">Capsicum pepper</name>
    <dbReference type="NCBI Taxonomy" id="4072"/>
    <lineage>
        <taxon>Eukaryota</taxon>
        <taxon>Viridiplantae</taxon>
        <taxon>Streptophyta</taxon>
        <taxon>Embryophyta</taxon>
        <taxon>Tracheophyta</taxon>
        <taxon>Spermatophyta</taxon>
        <taxon>Magnoliopsida</taxon>
        <taxon>eudicotyledons</taxon>
        <taxon>Gunneridae</taxon>
        <taxon>Pentapetalae</taxon>
        <taxon>asterids</taxon>
        <taxon>lamiids</taxon>
        <taxon>Solanales</taxon>
        <taxon>Solanaceae</taxon>
        <taxon>Solanoideae</taxon>
        <taxon>Capsiceae</taxon>
        <taxon>Capsicum</taxon>
    </lineage>
</organism>
<dbReference type="InterPro" id="IPR029021">
    <property type="entry name" value="Prot-tyrosine_phosphatase-like"/>
</dbReference>
<evidence type="ECO:0000259" key="5">
    <source>
        <dbReference type="PROSITE" id="PS50056"/>
    </source>
</evidence>
<dbReference type="Pfam" id="PF00782">
    <property type="entry name" value="DSPc"/>
    <property type="match status" value="1"/>
</dbReference>
<dbReference type="PANTHER" id="PTHR46381">
    <property type="entry name" value="MKPA PROTEIN"/>
    <property type="match status" value="1"/>
</dbReference>
<evidence type="ECO:0008006" key="8">
    <source>
        <dbReference type="Google" id="ProtNLM"/>
    </source>
</evidence>
<feature type="non-terminal residue" evidence="6">
    <location>
        <position position="1"/>
    </location>
</feature>
<evidence type="ECO:0000256" key="3">
    <source>
        <dbReference type="SAM" id="MobiDB-lite"/>
    </source>
</evidence>
<dbReference type="InterPro" id="IPR000340">
    <property type="entry name" value="Dual-sp_phosphatase_cat-dom"/>
</dbReference>
<dbReference type="PROSITE" id="PS50054">
    <property type="entry name" value="TYR_PHOSPHATASE_DUAL"/>
    <property type="match status" value="1"/>
</dbReference>
<feature type="domain" description="Tyrosine-protein phosphatase" evidence="4">
    <location>
        <begin position="1"/>
        <end position="139"/>
    </location>
</feature>
<keyword evidence="7" id="KW-1185">Reference proteome</keyword>
<gene>
    <name evidence="6" type="ORF">T459_34081</name>
</gene>
<feature type="domain" description="Tyrosine specific protein phosphatases" evidence="5">
    <location>
        <begin position="66"/>
        <end position="117"/>
    </location>
</feature>
<dbReference type="AlphaFoldDB" id="A0A2G2XX69"/>
<evidence type="ECO:0000259" key="4">
    <source>
        <dbReference type="PROSITE" id="PS50054"/>
    </source>
</evidence>
<dbReference type="InterPro" id="IPR000387">
    <property type="entry name" value="Tyr_Pase_dom"/>
</dbReference>
<comment type="caution">
    <text evidence="6">The sequence shown here is derived from an EMBL/GenBank/DDBJ whole genome shotgun (WGS) entry which is preliminary data.</text>
</comment>
<dbReference type="CDD" id="cd14498">
    <property type="entry name" value="DSP"/>
    <property type="match status" value="1"/>
</dbReference>
<dbReference type="SUPFAM" id="SSF52799">
    <property type="entry name" value="(Phosphotyrosine protein) phosphatases II"/>
    <property type="match status" value="1"/>
</dbReference>
<protein>
    <recommendedName>
        <fullName evidence="8">Protein-tyrosine-phosphatase MKP1</fullName>
    </recommendedName>
</protein>
<dbReference type="InterPro" id="IPR057528">
    <property type="entry name" value="MPK1_C"/>
</dbReference>
<dbReference type="EMBL" id="AYRZ02000100">
    <property type="protein sequence ID" value="PHT62060.1"/>
    <property type="molecule type" value="Genomic_DNA"/>
</dbReference>
<accession>A0A2G2XX69</accession>
<dbReference type="PROSITE" id="PS50056">
    <property type="entry name" value="TYR_PHOSPHATASE_2"/>
    <property type="match status" value="1"/>
</dbReference>
<dbReference type="Proteomes" id="UP000222542">
    <property type="component" value="Unassembled WGS sequence"/>
</dbReference>
<evidence type="ECO:0000256" key="2">
    <source>
        <dbReference type="ARBA" id="ARBA00022912"/>
    </source>
</evidence>
<dbReference type="GO" id="GO:0004721">
    <property type="term" value="F:phosphoprotein phosphatase activity"/>
    <property type="evidence" value="ECO:0007669"/>
    <property type="project" value="UniProtKB-KW"/>
</dbReference>